<evidence type="ECO:0000313" key="12">
    <source>
        <dbReference type="Proteomes" id="UP000656813"/>
    </source>
</evidence>
<dbReference type="InterPro" id="IPR015421">
    <property type="entry name" value="PyrdxlP-dep_Trfase_major"/>
</dbReference>
<dbReference type="EMBL" id="BMFV01000013">
    <property type="protein sequence ID" value="GGH81673.1"/>
    <property type="molecule type" value="Genomic_DNA"/>
</dbReference>
<proteinExistence type="inferred from homology"/>
<reference evidence="11" key="1">
    <citation type="journal article" date="2014" name="Int. J. Syst. Evol. Microbiol.">
        <title>Complete genome sequence of Corynebacterium casei LMG S-19264T (=DSM 44701T), isolated from a smear-ripened cheese.</title>
        <authorList>
            <consortium name="US DOE Joint Genome Institute (JGI-PGF)"/>
            <person name="Walter F."/>
            <person name="Albersmeier A."/>
            <person name="Kalinowski J."/>
            <person name="Ruckert C."/>
        </authorList>
    </citation>
    <scope>NUCLEOTIDE SEQUENCE</scope>
    <source>
        <strain evidence="11">CGMCC 1.12777</strain>
    </source>
</reference>
<dbReference type="CDD" id="cd00616">
    <property type="entry name" value="AHBA_syn"/>
    <property type="match status" value="1"/>
</dbReference>
<evidence type="ECO:0000256" key="5">
    <source>
        <dbReference type="ARBA" id="ARBA00022898"/>
    </source>
</evidence>
<dbReference type="InterPro" id="IPR011004">
    <property type="entry name" value="Trimer_LpxA-like_sf"/>
</dbReference>
<feature type="domain" description="PglD N-terminal" evidence="10">
    <location>
        <begin position="2"/>
        <end position="81"/>
    </location>
</feature>
<evidence type="ECO:0000256" key="8">
    <source>
        <dbReference type="PIRSR" id="PIRSR620019-2"/>
    </source>
</evidence>
<evidence type="ECO:0000256" key="1">
    <source>
        <dbReference type="ARBA" id="ARBA00001933"/>
    </source>
</evidence>
<dbReference type="GO" id="GO:0030170">
    <property type="term" value="F:pyridoxal phosphate binding"/>
    <property type="evidence" value="ECO:0007669"/>
    <property type="project" value="TreeGrafter"/>
</dbReference>
<evidence type="ECO:0000256" key="3">
    <source>
        <dbReference type="ARBA" id="ARBA00022679"/>
    </source>
</evidence>
<feature type="binding site" evidence="8">
    <location>
        <position position="145"/>
    </location>
    <ligand>
        <name>acetyl-CoA</name>
        <dbReference type="ChEBI" id="CHEBI:57288"/>
    </ligand>
</feature>
<dbReference type="SUPFAM" id="SSF51161">
    <property type="entry name" value="Trimeric LpxA-like enzymes"/>
    <property type="match status" value="1"/>
</dbReference>
<dbReference type="PANTHER" id="PTHR30244">
    <property type="entry name" value="TRANSAMINASE"/>
    <property type="match status" value="1"/>
</dbReference>
<reference evidence="11" key="2">
    <citation type="submission" date="2020-09" db="EMBL/GenBank/DDBJ databases">
        <authorList>
            <person name="Sun Q."/>
            <person name="Zhou Y."/>
        </authorList>
    </citation>
    <scope>NUCLEOTIDE SEQUENCE</scope>
    <source>
        <strain evidence="11">CGMCC 1.12777</strain>
    </source>
</reference>
<dbReference type="InterPro" id="IPR015424">
    <property type="entry name" value="PyrdxlP-dep_Trfase"/>
</dbReference>
<feature type="active site" description="Proton acceptor" evidence="7">
    <location>
        <position position="136"/>
    </location>
</feature>
<dbReference type="InterPro" id="IPR020019">
    <property type="entry name" value="AcTrfase_PglD-like"/>
</dbReference>
<dbReference type="FunFam" id="3.40.640.10:FF:000090">
    <property type="entry name" value="Pyridoxal phosphate-dependent aminotransferase"/>
    <property type="match status" value="1"/>
</dbReference>
<feature type="binding site" evidence="8">
    <location>
        <position position="69"/>
    </location>
    <ligand>
        <name>substrate</name>
    </ligand>
</feature>
<evidence type="ECO:0000313" key="11">
    <source>
        <dbReference type="EMBL" id="GGH81673.1"/>
    </source>
</evidence>
<dbReference type="Pfam" id="PF17836">
    <property type="entry name" value="PglD_N"/>
    <property type="match status" value="1"/>
</dbReference>
<comment type="cofactor">
    <cofactor evidence="1">
        <name>pyridoxal 5'-phosphate</name>
        <dbReference type="ChEBI" id="CHEBI:597326"/>
    </cofactor>
</comment>
<dbReference type="Pfam" id="PF01041">
    <property type="entry name" value="DegT_DnrJ_EryC1"/>
    <property type="match status" value="1"/>
</dbReference>
<protein>
    <recommendedName>
        <fullName evidence="10">PglD N-terminal domain-containing protein</fullName>
    </recommendedName>
</protein>
<organism evidence="11 12">
    <name type="scientific">Pullulanibacillus pueri</name>
    <dbReference type="NCBI Taxonomy" id="1437324"/>
    <lineage>
        <taxon>Bacteria</taxon>
        <taxon>Bacillati</taxon>
        <taxon>Bacillota</taxon>
        <taxon>Bacilli</taxon>
        <taxon>Bacillales</taxon>
        <taxon>Sporolactobacillaceae</taxon>
        <taxon>Pullulanibacillus</taxon>
    </lineage>
</organism>
<accession>A0A8J2ZVI6</accession>
<dbReference type="PROSITE" id="PS00101">
    <property type="entry name" value="HEXAPEP_TRANSFERASES"/>
    <property type="match status" value="1"/>
</dbReference>
<evidence type="ECO:0000256" key="7">
    <source>
        <dbReference type="PIRSR" id="PIRSR620019-1"/>
    </source>
</evidence>
<dbReference type="Proteomes" id="UP000656813">
    <property type="component" value="Unassembled WGS sequence"/>
</dbReference>
<dbReference type="InterPro" id="IPR015422">
    <property type="entry name" value="PyrdxlP-dep_Trfase_small"/>
</dbReference>
<evidence type="ECO:0000256" key="9">
    <source>
        <dbReference type="RuleBase" id="RU004508"/>
    </source>
</evidence>
<gene>
    <name evidence="11" type="ORF">GCM10007096_19920</name>
</gene>
<comment type="similarity">
    <text evidence="6 9">Belongs to the DegT/DnrJ/EryC1 family.</text>
</comment>
<sequence length="610" mass="67026">MKLALIGHGGHSKVVQEIVMARSENQIIGYFDDRYQEVKKENNVYIGPIHALKHFLSQDANIKLVIAIGNNHVRKRIREQLDLPDEVFLTVVHPTASISSSADIGNGTVVMPYVVVNAEARIGHHVILNTGVIIEHDSKIEDFVHVSPHATVTGSVRLKEGVHLGTGATVIPNINVGEWSKVGAGSTVIENLPPNCTAVGSPTRVVKSKDMGVIEMSDVKKKIFLSSPHMSGNEWKYLQEAFDTNWVTSLGPNVDAFEKEIAEYVGANGAVAVSSGTAAIHLALSLLDVKKGDTVFCSSLTFVASANPILYQNAEPVFIDSEPESWNMSPKALEQALQEAAIIGKLPKAVVVVHLYGQMAKMDEIIALCEQYEVPIIEDAAESLGSIYKGQASGTFGKFGIFSFNGNKIITTSGGGILISEDTDLLDKARFLASQARDLAPYYQHSTMGYNYRLSNLLAGVGRSQLEVLDHRVRKRRLIFDRYYKAFSHLKGFCFMDELKNTRSNRWLTTLTIDDSLTGVSGGHLVDALNKENIEARRVWKPLHLQPLFKDAKFYMHGESNHSVAEDLFEKGICLPSGTNMSLEEQQRVMACILNELTLARNLNSPSKIG</sequence>
<dbReference type="Gene3D" id="3.40.50.20">
    <property type="match status" value="1"/>
</dbReference>
<dbReference type="AlphaFoldDB" id="A0A8J2ZVI6"/>
<evidence type="ECO:0000256" key="2">
    <source>
        <dbReference type="ARBA" id="ARBA00022576"/>
    </source>
</evidence>
<keyword evidence="5 9" id="KW-0663">Pyridoxal phosphate</keyword>
<evidence type="ECO:0000259" key="10">
    <source>
        <dbReference type="Pfam" id="PF17836"/>
    </source>
</evidence>
<dbReference type="Gene3D" id="2.160.10.10">
    <property type="entry name" value="Hexapeptide repeat proteins"/>
    <property type="match status" value="1"/>
</dbReference>
<keyword evidence="4" id="KW-0677">Repeat</keyword>
<keyword evidence="3" id="KW-0808">Transferase</keyword>
<name>A0A8J2ZVI6_9BACL</name>
<dbReference type="GO" id="GO:0000271">
    <property type="term" value="P:polysaccharide biosynthetic process"/>
    <property type="evidence" value="ECO:0007669"/>
    <property type="project" value="TreeGrafter"/>
</dbReference>
<dbReference type="InterPro" id="IPR000653">
    <property type="entry name" value="DegT/StrS_aminotransferase"/>
</dbReference>
<dbReference type="Gene3D" id="3.40.640.10">
    <property type="entry name" value="Type I PLP-dependent aspartate aminotransferase-like (Major domain)"/>
    <property type="match status" value="1"/>
</dbReference>
<dbReference type="InterPro" id="IPR018357">
    <property type="entry name" value="Hexapep_transf_CS"/>
</dbReference>
<dbReference type="SUPFAM" id="SSF53383">
    <property type="entry name" value="PLP-dependent transferases"/>
    <property type="match status" value="1"/>
</dbReference>
<feature type="site" description="Increases basicity of active site His" evidence="7">
    <location>
        <position position="137"/>
    </location>
</feature>
<dbReference type="Gene3D" id="3.90.1150.10">
    <property type="entry name" value="Aspartate Aminotransferase, domain 1"/>
    <property type="match status" value="1"/>
</dbReference>
<dbReference type="InterPro" id="IPR041561">
    <property type="entry name" value="PglD_N"/>
</dbReference>
<dbReference type="NCBIfam" id="TIGR03570">
    <property type="entry name" value="NeuD_NnaD"/>
    <property type="match status" value="1"/>
</dbReference>
<dbReference type="PANTHER" id="PTHR30244:SF34">
    <property type="entry name" value="DTDP-4-AMINO-4,6-DIDEOXYGALACTOSE TRANSAMINASE"/>
    <property type="match status" value="1"/>
</dbReference>
<dbReference type="GO" id="GO:0008483">
    <property type="term" value="F:transaminase activity"/>
    <property type="evidence" value="ECO:0007669"/>
    <property type="project" value="UniProtKB-KW"/>
</dbReference>
<keyword evidence="12" id="KW-1185">Reference proteome</keyword>
<evidence type="ECO:0000256" key="6">
    <source>
        <dbReference type="ARBA" id="ARBA00037999"/>
    </source>
</evidence>
<comment type="caution">
    <text evidence="11">The sequence shown here is derived from an EMBL/GenBank/DDBJ whole genome shotgun (WGS) entry which is preliminary data.</text>
</comment>
<dbReference type="CDD" id="cd03360">
    <property type="entry name" value="LbH_AT_putative"/>
    <property type="match status" value="1"/>
</dbReference>
<keyword evidence="2" id="KW-0032">Aminotransferase</keyword>
<evidence type="ECO:0000256" key="4">
    <source>
        <dbReference type="ARBA" id="ARBA00022737"/>
    </source>
</evidence>